<keyword evidence="13" id="KW-0443">Lipid metabolism</keyword>
<dbReference type="Gene3D" id="1.10.540.10">
    <property type="entry name" value="Acyl-CoA dehydrogenase/oxidase, N-terminal domain"/>
    <property type="match status" value="1"/>
</dbReference>
<dbReference type="GO" id="GO:0003853">
    <property type="term" value="F:short-chain 2-methyl fatty acyl-CoA dehydrogenase activity"/>
    <property type="evidence" value="ECO:0007669"/>
    <property type="project" value="UniProtKB-EC"/>
</dbReference>
<dbReference type="Gene3D" id="1.20.140.10">
    <property type="entry name" value="Butyryl-CoA Dehydrogenase, subunit A, domain 3"/>
    <property type="match status" value="1"/>
</dbReference>
<dbReference type="InterPro" id="IPR036250">
    <property type="entry name" value="AcylCo_DH-like_C"/>
</dbReference>
<dbReference type="GeneTree" id="ENSGT00940000156525"/>
<reference evidence="31" key="3">
    <citation type="submission" date="2025-09" db="UniProtKB">
        <authorList>
            <consortium name="Ensembl"/>
        </authorList>
    </citation>
    <scope>IDENTIFICATION</scope>
</reference>
<evidence type="ECO:0000256" key="20">
    <source>
        <dbReference type="ARBA" id="ARBA00048235"/>
    </source>
</evidence>
<sequence length="411" mass="45207">MERAAAGLLRGSVLLRRNFPTCLSSWKTPPRVLKSSQSEALIGVTNPRLTSAPLQMFTEEEVMIKNTVKKFAQEQIAPLVSKMDENSKMDTSIIQGLFQQGLMGIEIETKYGGTGASFFSSILVIEELAKVDASVALMCDIQNTIINNLIRKYGTEEQKATYLTKLATEKIGSICLSEAGAGSDLFSLKTRADKKGNYYVINGSKMWISSAEYAGVFLVMANVNPDLGYKGITCFLVDRDTEGLHIGKAENKMGIRASSTCPLTFENVKIPEANILGQIGHGYKYAIGSLNEGRIGIAAQMLGLAQGCFDYTIPYMKERMQFGKRIFDFQGLQHQVAHVAIQLEAARLLTYNSARLLEAGQPFIKEASMAKYYASEVAGLTTSKCIEWMGGVGYTKDYPVEKYFRDAKVGK</sequence>
<evidence type="ECO:0000256" key="12">
    <source>
        <dbReference type="ARBA" id="ARBA00023002"/>
    </source>
</evidence>
<reference evidence="31" key="2">
    <citation type="submission" date="2025-08" db="UniProtKB">
        <authorList>
            <consortium name="Ensembl"/>
        </authorList>
    </citation>
    <scope>IDENTIFICATION</scope>
</reference>
<comment type="catalytic activity">
    <reaction evidence="23">
        <text>butanoyl-CoA + oxidized [electron-transfer flavoprotein] + H(+) = (2E)-butenoyl-CoA + reduced [electron-transfer flavoprotein]</text>
        <dbReference type="Rhea" id="RHEA:24004"/>
        <dbReference type="Rhea" id="RHEA-COMP:10685"/>
        <dbReference type="Rhea" id="RHEA-COMP:10686"/>
        <dbReference type="ChEBI" id="CHEBI:15378"/>
        <dbReference type="ChEBI" id="CHEBI:57332"/>
        <dbReference type="ChEBI" id="CHEBI:57371"/>
        <dbReference type="ChEBI" id="CHEBI:57692"/>
        <dbReference type="ChEBI" id="CHEBI:58307"/>
    </reaction>
    <physiologicalReaction direction="left-to-right" evidence="23">
        <dbReference type="Rhea" id="RHEA:24005"/>
    </physiologicalReaction>
</comment>
<comment type="catalytic activity">
    <reaction evidence="24">
        <text>hexanoyl-CoA + oxidized [electron-transfer flavoprotein] + H(+) = (2E)-hexenoyl-CoA + reduced [electron-transfer flavoprotein]</text>
        <dbReference type="Rhea" id="RHEA:43464"/>
        <dbReference type="Rhea" id="RHEA-COMP:10685"/>
        <dbReference type="Rhea" id="RHEA-COMP:10686"/>
        <dbReference type="ChEBI" id="CHEBI:15378"/>
        <dbReference type="ChEBI" id="CHEBI:57692"/>
        <dbReference type="ChEBI" id="CHEBI:58307"/>
        <dbReference type="ChEBI" id="CHEBI:62077"/>
        <dbReference type="ChEBI" id="CHEBI:62620"/>
    </reaction>
    <physiologicalReaction direction="left-to-right" evidence="24">
        <dbReference type="Rhea" id="RHEA:43465"/>
    </physiologicalReaction>
</comment>
<comment type="cofactor">
    <cofactor evidence="1 27">
        <name>FAD</name>
        <dbReference type="ChEBI" id="CHEBI:57692"/>
    </cofactor>
</comment>
<feature type="domain" description="Acyl-CoA oxidase/dehydrogenase middle" evidence="29">
    <location>
        <begin position="174"/>
        <end position="268"/>
    </location>
</feature>
<evidence type="ECO:0000259" key="28">
    <source>
        <dbReference type="Pfam" id="PF00441"/>
    </source>
</evidence>
<comment type="catalytic activity">
    <reaction evidence="26">
        <text>2-methylpropanoyl-CoA + oxidized [electron-transfer flavoprotein] + H(+) = 2-methylpropenoyl-CoA + reduced [electron-transfer flavoprotein]</text>
        <dbReference type="Rhea" id="RHEA:44180"/>
        <dbReference type="Rhea" id="RHEA-COMP:10685"/>
        <dbReference type="Rhea" id="RHEA-COMP:10686"/>
        <dbReference type="ChEBI" id="CHEBI:15378"/>
        <dbReference type="ChEBI" id="CHEBI:57338"/>
        <dbReference type="ChEBI" id="CHEBI:57692"/>
        <dbReference type="ChEBI" id="CHEBI:58307"/>
        <dbReference type="ChEBI" id="CHEBI:62500"/>
    </reaction>
    <physiologicalReaction direction="left-to-right" evidence="26">
        <dbReference type="Rhea" id="RHEA:44181"/>
    </physiologicalReaction>
</comment>
<evidence type="ECO:0000256" key="13">
    <source>
        <dbReference type="ARBA" id="ARBA00023098"/>
    </source>
</evidence>
<comment type="catalytic activity">
    <reaction evidence="22">
        <text>(2R)-2-methylbutanoyl-CoA + oxidized [electron-transfer flavoprotein] + H(+) = ethylacryloyl-CoA + reduced [electron-transfer flavoprotein]</text>
        <dbReference type="Rhea" id="RHEA:65296"/>
        <dbReference type="Rhea" id="RHEA-COMP:10685"/>
        <dbReference type="Rhea" id="RHEA-COMP:10686"/>
        <dbReference type="ChEBI" id="CHEBI:15378"/>
        <dbReference type="ChEBI" id="CHEBI:57692"/>
        <dbReference type="ChEBI" id="CHEBI:58307"/>
        <dbReference type="ChEBI" id="CHEBI:156439"/>
        <dbReference type="ChEBI" id="CHEBI:156440"/>
    </reaction>
    <physiologicalReaction direction="left-to-right" evidence="22">
        <dbReference type="Rhea" id="RHEA:65297"/>
    </physiologicalReaction>
</comment>
<proteinExistence type="inferred from homology"/>
<dbReference type="GO" id="GO:0006631">
    <property type="term" value="P:fatty acid metabolic process"/>
    <property type="evidence" value="ECO:0007669"/>
    <property type="project" value="UniProtKB-KW"/>
</dbReference>
<dbReference type="FunFam" id="1.20.140.10:FF:000002">
    <property type="entry name" value="Acyl-CoA dehydrogenase short/branched chain"/>
    <property type="match status" value="1"/>
</dbReference>
<keyword evidence="6" id="KW-0597">Phosphoprotein</keyword>
<dbReference type="GO" id="GO:0046395">
    <property type="term" value="P:carboxylic acid catabolic process"/>
    <property type="evidence" value="ECO:0007669"/>
    <property type="project" value="UniProtKB-ARBA"/>
</dbReference>
<evidence type="ECO:0000256" key="7">
    <source>
        <dbReference type="ARBA" id="ARBA00022630"/>
    </source>
</evidence>
<comment type="subcellular location">
    <subcellularLocation>
        <location evidence="2">Mitochondrion matrix</location>
    </subcellularLocation>
</comment>
<evidence type="ECO:0000256" key="3">
    <source>
        <dbReference type="ARBA" id="ARBA00005198"/>
    </source>
</evidence>
<keyword evidence="12 27" id="KW-0560">Oxidoreductase</keyword>
<comment type="pathway">
    <text evidence="15">Amino-acid degradation; L-isoleucine degradation.</text>
</comment>
<comment type="catalytic activity">
    <reaction evidence="21">
        <text>valproyl-CoA + oxidized [electron-transfer flavoprotein] + H(+) = (2E)-2-propylpent-2-enoyl-CoA + reduced [electron-transfer flavoprotein]</text>
        <dbReference type="Rhea" id="RHEA:65344"/>
        <dbReference type="Rhea" id="RHEA-COMP:10685"/>
        <dbReference type="Rhea" id="RHEA-COMP:10686"/>
        <dbReference type="ChEBI" id="CHEBI:15378"/>
        <dbReference type="ChEBI" id="CHEBI:57692"/>
        <dbReference type="ChEBI" id="CHEBI:58307"/>
        <dbReference type="ChEBI" id="CHEBI:156457"/>
        <dbReference type="ChEBI" id="CHEBI:156458"/>
    </reaction>
    <physiologicalReaction direction="left-to-right" evidence="21">
        <dbReference type="Rhea" id="RHEA:65345"/>
    </physiologicalReaction>
</comment>
<accession>A0A7N5JRU2</accession>
<dbReference type="Pfam" id="PF02771">
    <property type="entry name" value="Acyl-CoA_dh_N"/>
    <property type="match status" value="1"/>
</dbReference>
<evidence type="ECO:0000256" key="24">
    <source>
        <dbReference type="ARBA" id="ARBA00049192"/>
    </source>
</evidence>
<evidence type="ECO:0000256" key="27">
    <source>
        <dbReference type="RuleBase" id="RU362125"/>
    </source>
</evidence>
<protein>
    <recommendedName>
        <fullName evidence="17">Short/branched chain specific acyl-CoA dehydrogenase, mitochondrial</fullName>
        <ecNumber evidence="16">1.3.8.5</ecNumber>
    </recommendedName>
    <alternativeName>
        <fullName evidence="19">2-methyl branched chain acyl-CoA dehydrogenase</fullName>
    </alternativeName>
    <alternativeName>
        <fullName evidence="18">2-methylbutyryl-coenzyme A dehydrogenase</fullName>
    </alternativeName>
</protein>
<keyword evidence="32" id="KW-1185">Reference proteome</keyword>
<dbReference type="Pfam" id="PF02770">
    <property type="entry name" value="Acyl-CoA_dh_M"/>
    <property type="match status" value="1"/>
</dbReference>
<organism evidence="31 32">
    <name type="scientific">Ailuropoda melanoleuca</name>
    <name type="common">Giant panda</name>
    <dbReference type="NCBI Taxonomy" id="9646"/>
    <lineage>
        <taxon>Eukaryota</taxon>
        <taxon>Metazoa</taxon>
        <taxon>Chordata</taxon>
        <taxon>Craniata</taxon>
        <taxon>Vertebrata</taxon>
        <taxon>Euteleostomi</taxon>
        <taxon>Mammalia</taxon>
        <taxon>Eutheria</taxon>
        <taxon>Laurasiatheria</taxon>
        <taxon>Carnivora</taxon>
        <taxon>Caniformia</taxon>
        <taxon>Ursidae</taxon>
        <taxon>Ailuropoda</taxon>
    </lineage>
</organism>
<evidence type="ECO:0000256" key="1">
    <source>
        <dbReference type="ARBA" id="ARBA00001974"/>
    </source>
</evidence>
<keyword evidence="8 27" id="KW-0274">FAD</keyword>
<keyword evidence="11" id="KW-0007">Acetylation</keyword>
<dbReference type="InterPro" id="IPR006089">
    <property type="entry name" value="Acyl-CoA_DH_CS"/>
</dbReference>
<name>A0A7N5JRU2_AILME</name>
<dbReference type="SUPFAM" id="SSF56645">
    <property type="entry name" value="Acyl-CoA dehydrogenase NM domain-like"/>
    <property type="match status" value="1"/>
</dbReference>
<evidence type="ECO:0000256" key="16">
    <source>
        <dbReference type="ARBA" id="ARBA00039036"/>
    </source>
</evidence>
<dbReference type="Gene3D" id="2.40.110.10">
    <property type="entry name" value="Butyryl-CoA Dehydrogenase, subunit A, domain 2"/>
    <property type="match status" value="1"/>
</dbReference>
<dbReference type="PROSITE" id="PS00073">
    <property type="entry name" value="ACYL_COA_DH_2"/>
    <property type="match status" value="1"/>
</dbReference>
<evidence type="ECO:0000256" key="9">
    <source>
        <dbReference type="ARBA" id="ARBA00022832"/>
    </source>
</evidence>
<evidence type="ECO:0000256" key="6">
    <source>
        <dbReference type="ARBA" id="ARBA00022553"/>
    </source>
</evidence>
<dbReference type="EC" id="1.3.8.5" evidence="16"/>
<evidence type="ECO:0000256" key="11">
    <source>
        <dbReference type="ARBA" id="ARBA00022990"/>
    </source>
</evidence>
<evidence type="ECO:0000313" key="32">
    <source>
        <dbReference type="Proteomes" id="UP000008912"/>
    </source>
</evidence>
<evidence type="ECO:0000256" key="25">
    <source>
        <dbReference type="ARBA" id="ARBA00049552"/>
    </source>
</evidence>
<comment type="subunit">
    <text evidence="5">Homotetramer.</text>
</comment>
<dbReference type="InterPro" id="IPR009100">
    <property type="entry name" value="AcylCoA_DH/oxidase_NM_dom_sf"/>
</dbReference>
<dbReference type="Ensembl" id="ENSAMET00000049558.1">
    <property type="protein sequence ID" value="ENSAMEP00000029291.1"/>
    <property type="gene ID" value="ENSAMEG00000004639.2"/>
</dbReference>
<evidence type="ECO:0000256" key="14">
    <source>
        <dbReference type="ARBA" id="ARBA00023128"/>
    </source>
</evidence>
<dbReference type="PROSITE" id="PS00072">
    <property type="entry name" value="ACYL_COA_DH_1"/>
    <property type="match status" value="1"/>
</dbReference>
<evidence type="ECO:0000313" key="31">
    <source>
        <dbReference type="Ensembl" id="ENSAMEP00000029291.1"/>
    </source>
</evidence>
<keyword evidence="7 27" id="KW-0285">Flavoprotein</keyword>
<comment type="catalytic activity">
    <reaction evidence="25">
        <text>(2S)-2-methylbutanoyl-CoA + oxidized [electron-transfer flavoprotein] + H(+) = (2E)-2-methylbut-2-enoyl-CoA + reduced [electron-transfer flavoprotein]</text>
        <dbReference type="Rhea" id="RHEA:48256"/>
        <dbReference type="Rhea" id="RHEA-COMP:10685"/>
        <dbReference type="Rhea" id="RHEA-COMP:10686"/>
        <dbReference type="ChEBI" id="CHEBI:15378"/>
        <dbReference type="ChEBI" id="CHEBI:57337"/>
        <dbReference type="ChEBI" id="CHEBI:57692"/>
        <dbReference type="ChEBI" id="CHEBI:58307"/>
        <dbReference type="ChEBI" id="CHEBI:88166"/>
    </reaction>
    <physiologicalReaction direction="left-to-right" evidence="25">
        <dbReference type="Rhea" id="RHEA:48257"/>
    </physiologicalReaction>
</comment>
<dbReference type="FunFam" id="2.40.110.10:FF:000001">
    <property type="entry name" value="Acyl-CoA dehydrogenase, mitochondrial"/>
    <property type="match status" value="1"/>
</dbReference>
<dbReference type="PIRSF" id="PIRSF016578">
    <property type="entry name" value="HsaA"/>
    <property type="match status" value="1"/>
</dbReference>
<dbReference type="InterPro" id="IPR013786">
    <property type="entry name" value="AcylCoA_DH/ox_N"/>
</dbReference>
<evidence type="ECO:0000256" key="10">
    <source>
        <dbReference type="ARBA" id="ARBA00022946"/>
    </source>
</evidence>
<dbReference type="GO" id="GO:0050660">
    <property type="term" value="F:flavin adenine dinucleotide binding"/>
    <property type="evidence" value="ECO:0007669"/>
    <property type="project" value="InterPro"/>
</dbReference>
<evidence type="ECO:0000256" key="4">
    <source>
        <dbReference type="ARBA" id="ARBA00009347"/>
    </source>
</evidence>
<dbReference type="PANTHER" id="PTHR43884:SF1">
    <property type="entry name" value="SHORT_BRANCHED CHAIN SPECIFIC ACYL-COA DEHYDROGENASE, MITOCHONDRIAL"/>
    <property type="match status" value="1"/>
</dbReference>
<evidence type="ECO:0000256" key="22">
    <source>
        <dbReference type="ARBA" id="ARBA00048592"/>
    </source>
</evidence>
<gene>
    <name evidence="31" type="primary">ACADSB</name>
</gene>
<dbReference type="Proteomes" id="UP000008912">
    <property type="component" value="Unassembled WGS sequence"/>
</dbReference>
<dbReference type="InterPro" id="IPR009075">
    <property type="entry name" value="AcylCo_DH/oxidase_C"/>
</dbReference>
<keyword evidence="14" id="KW-0496">Mitochondrion</keyword>
<evidence type="ECO:0000256" key="2">
    <source>
        <dbReference type="ARBA" id="ARBA00004305"/>
    </source>
</evidence>
<dbReference type="PANTHER" id="PTHR43884">
    <property type="entry name" value="ACYL-COA DEHYDROGENASE"/>
    <property type="match status" value="1"/>
</dbReference>
<reference evidence="31 32" key="1">
    <citation type="journal article" date="2010" name="Nature">
        <title>The sequence and de novo assembly of the giant panda genome.</title>
        <authorList>
            <person name="Li R."/>
            <person name="Fan W."/>
            <person name="Tian G."/>
            <person name="Zhu H."/>
            <person name="He L."/>
            <person name="Cai J."/>
            <person name="Huang Q."/>
            <person name="Cai Q."/>
            <person name="Li B."/>
            <person name="Bai Y."/>
            <person name="Zhang Z."/>
            <person name="Zhang Y."/>
            <person name="Wang W."/>
            <person name="Li J."/>
            <person name="Wei F."/>
            <person name="Li H."/>
            <person name="Jian M."/>
            <person name="Li J."/>
            <person name="Zhang Z."/>
            <person name="Nielsen R."/>
            <person name="Li D."/>
            <person name="Gu W."/>
            <person name="Yang Z."/>
            <person name="Xuan Z."/>
            <person name="Ryder O.A."/>
            <person name="Leung F.C."/>
            <person name="Zhou Y."/>
            <person name="Cao J."/>
            <person name="Sun X."/>
            <person name="Fu Y."/>
            <person name="Fang X."/>
            <person name="Guo X."/>
            <person name="Wang B."/>
            <person name="Hou R."/>
            <person name="Shen F."/>
            <person name="Mu B."/>
            <person name="Ni P."/>
            <person name="Lin R."/>
            <person name="Qian W."/>
            <person name="Wang G."/>
            <person name="Yu C."/>
            <person name="Nie W."/>
            <person name="Wang J."/>
            <person name="Wu Z."/>
            <person name="Liang H."/>
            <person name="Min J."/>
            <person name="Wu Q."/>
            <person name="Cheng S."/>
            <person name="Ruan J."/>
            <person name="Wang M."/>
            <person name="Shi Z."/>
            <person name="Wen M."/>
            <person name="Liu B."/>
            <person name="Ren X."/>
            <person name="Zheng H."/>
            <person name="Dong D."/>
            <person name="Cook K."/>
            <person name="Shan G."/>
            <person name="Zhang H."/>
            <person name="Kosiol C."/>
            <person name="Xie X."/>
            <person name="Lu Z."/>
            <person name="Zheng H."/>
            <person name="Li Y."/>
            <person name="Steiner C.C."/>
            <person name="Lam T.T."/>
            <person name="Lin S."/>
            <person name="Zhang Q."/>
            <person name="Li G."/>
            <person name="Tian J."/>
            <person name="Gong T."/>
            <person name="Liu H."/>
            <person name="Zhang D."/>
            <person name="Fang L."/>
            <person name="Ye C."/>
            <person name="Zhang J."/>
            <person name="Hu W."/>
            <person name="Xu A."/>
            <person name="Ren Y."/>
            <person name="Zhang G."/>
            <person name="Bruford M.W."/>
            <person name="Li Q."/>
            <person name="Ma L."/>
            <person name="Guo Y."/>
            <person name="An N."/>
            <person name="Hu Y."/>
            <person name="Zheng Y."/>
            <person name="Shi Y."/>
            <person name="Li Z."/>
            <person name="Liu Q."/>
            <person name="Chen Y."/>
            <person name="Zhao J."/>
            <person name="Qu N."/>
            <person name="Zhao S."/>
            <person name="Tian F."/>
            <person name="Wang X."/>
            <person name="Wang H."/>
            <person name="Xu L."/>
            <person name="Liu X."/>
            <person name="Vinar T."/>
            <person name="Wang Y."/>
            <person name="Lam T.W."/>
            <person name="Yiu S.M."/>
            <person name="Liu S."/>
            <person name="Zhang H."/>
            <person name="Li D."/>
            <person name="Huang Y."/>
            <person name="Wang X."/>
            <person name="Yang G."/>
            <person name="Jiang Z."/>
            <person name="Wang J."/>
            <person name="Qin N."/>
            <person name="Li L."/>
            <person name="Li J."/>
            <person name="Bolund L."/>
            <person name="Kristiansen K."/>
            <person name="Wong G.K."/>
            <person name="Olson M."/>
            <person name="Zhang X."/>
            <person name="Li S."/>
            <person name="Yang H."/>
            <person name="Wang J."/>
            <person name="Wang J."/>
        </authorList>
    </citation>
    <scope>NUCLEOTIDE SEQUENCE [LARGE SCALE GENOMIC DNA]</scope>
</reference>
<evidence type="ECO:0000256" key="23">
    <source>
        <dbReference type="ARBA" id="ARBA00049096"/>
    </source>
</evidence>
<feature type="domain" description="Acyl-CoA dehydrogenase/oxidase N-terminal" evidence="30">
    <location>
        <begin position="58"/>
        <end position="169"/>
    </location>
</feature>
<keyword evidence="9" id="KW-0276">Fatty acid metabolism</keyword>
<dbReference type="SUPFAM" id="SSF47203">
    <property type="entry name" value="Acyl-CoA dehydrogenase C-terminal domain-like"/>
    <property type="match status" value="1"/>
</dbReference>
<keyword evidence="10" id="KW-0809">Transit peptide</keyword>
<evidence type="ECO:0000256" key="18">
    <source>
        <dbReference type="ARBA" id="ARBA00041537"/>
    </source>
</evidence>
<dbReference type="InterPro" id="IPR037069">
    <property type="entry name" value="AcylCoA_DH/ox_N_sf"/>
</dbReference>
<evidence type="ECO:0000256" key="17">
    <source>
        <dbReference type="ARBA" id="ARBA00039850"/>
    </source>
</evidence>
<evidence type="ECO:0000259" key="30">
    <source>
        <dbReference type="Pfam" id="PF02771"/>
    </source>
</evidence>
<comment type="catalytic activity">
    <reaction evidence="20">
        <text>2-methylbutanoyl-CoA + oxidized [electron-transfer flavoprotein] + H(+) = (2E)-2-methylbut-2-enoyl-CoA + reduced [electron-transfer flavoprotein]</text>
        <dbReference type="Rhea" id="RHEA:43780"/>
        <dbReference type="Rhea" id="RHEA-COMP:10685"/>
        <dbReference type="Rhea" id="RHEA-COMP:10686"/>
        <dbReference type="ChEBI" id="CHEBI:15378"/>
        <dbReference type="ChEBI" id="CHEBI:57336"/>
        <dbReference type="ChEBI" id="CHEBI:57337"/>
        <dbReference type="ChEBI" id="CHEBI:57692"/>
        <dbReference type="ChEBI" id="CHEBI:58307"/>
        <dbReference type="EC" id="1.3.8.5"/>
    </reaction>
    <physiologicalReaction direction="left-to-right" evidence="20">
        <dbReference type="Rhea" id="RHEA:43781"/>
    </physiologicalReaction>
</comment>
<feature type="domain" description="Acyl-CoA dehydrogenase/oxidase C-terminal" evidence="28">
    <location>
        <begin position="280"/>
        <end position="409"/>
    </location>
</feature>
<evidence type="ECO:0000256" key="8">
    <source>
        <dbReference type="ARBA" id="ARBA00022827"/>
    </source>
</evidence>
<evidence type="ECO:0000256" key="21">
    <source>
        <dbReference type="ARBA" id="ARBA00048307"/>
    </source>
</evidence>
<evidence type="ECO:0000259" key="29">
    <source>
        <dbReference type="Pfam" id="PF02770"/>
    </source>
</evidence>
<evidence type="ECO:0000256" key="26">
    <source>
        <dbReference type="ARBA" id="ARBA00051903"/>
    </source>
</evidence>
<evidence type="ECO:0000256" key="19">
    <source>
        <dbReference type="ARBA" id="ARBA00042821"/>
    </source>
</evidence>
<dbReference type="GO" id="GO:0005759">
    <property type="term" value="C:mitochondrial matrix"/>
    <property type="evidence" value="ECO:0007669"/>
    <property type="project" value="UniProtKB-SubCell"/>
</dbReference>
<dbReference type="Pfam" id="PF00441">
    <property type="entry name" value="Acyl-CoA_dh_1"/>
    <property type="match status" value="1"/>
</dbReference>
<evidence type="ECO:0000256" key="5">
    <source>
        <dbReference type="ARBA" id="ARBA00011881"/>
    </source>
</evidence>
<dbReference type="AlphaFoldDB" id="A0A7N5JRU2"/>
<dbReference type="FunFam" id="1.10.540.10:FF:000012">
    <property type="entry name" value="Acyl-CoA dehydrogenase short/branched chain"/>
    <property type="match status" value="1"/>
</dbReference>
<dbReference type="CDD" id="cd01158">
    <property type="entry name" value="SCAD_SBCAD"/>
    <property type="match status" value="1"/>
</dbReference>
<dbReference type="InterPro" id="IPR046373">
    <property type="entry name" value="Acyl-CoA_Oxase/DH_mid-dom_sf"/>
</dbReference>
<comment type="pathway">
    <text evidence="3">Lipid metabolism; mitochondrial fatty acid beta-oxidation.</text>
</comment>
<dbReference type="InterPro" id="IPR006091">
    <property type="entry name" value="Acyl-CoA_Oxase/DH_mid-dom"/>
</dbReference>
<evidence type="ECO:0000256" key="15">
    <source>
        <dbReference type="ARBA" id="ARBA00037895"/>
    </source>
</evidence>
<comment type="similarity">
    <text evidence="4 27">Belongs to the acyl-CoA dehydrogenase family.</text>
</comment>